<keyword evidence="3" id="KW-1185">Reference proteome</keyword>
<dbReference type="InterPro" id="IPR003812">
    <property type="entry name" value="Fido"/>
</dbReference>
<keyword evidence="2" id="KW-0131">Cell cycle</keyword>
<dbReference type="InterPro" id="IPR036597">
    <property type="entry name" value="Fido-like_dom_sf"/>
</dbReference>
<evidence type="ECO:0000313" key="2">
    <source>
        <dbReference type="EMBL" id="BDR54166.1"/>
    </source>
</evidence>
<gene>
    <name evidence="2" type="ORF">KIMH_02770</name>
</gene>
<organism evidence="2 3">
    <name type="scientific">Bombiscardovia apis</name>
    <dbReference type="NCBI Taxonomy" id="2932182"/>
    <lineage>
        <taxon>Bacteria</taxon>
        <taxon>Bacillati</taxon>
        <taxon>Actinomycetota</taxon>
        <taxon>Actinomycetes</taxon>
        <taxon>Bifidobacteriales</taxon>
        <taxon>Bifidobacteriaceae</taxon>
        <taxon>Bombiscardovia</taxon>
    </lineage>
</organism>
<dbReference type="PANTHER" id="PTHR13504">
    <property type="entry name" value="FIDO DOMAIN-CONTAINING PROTEIN DDB_G0283145"/>
    <property type="match status" value="1"/>
</dbReference>
<evidence type="ECO:0000313" key="3">
    <source>
        <dbReference type="Proteomes" id="UP001321748"/>
    </source>
</evidence>
<dbReference type="EMBL" id="AP026800">
    <property type="protein sequence ID" value="BDR54166.1"/>
    <property type="molecule type" value="Genomic_DNA"/>
</dbReference>
<dbReference type="PROSITE" id="PS51459">
    <property type="entry name" value="FIDO"/>
    <property type="match status" value="1"/>
</dbReference>
<protein>
    <submittedName>
        <fullName evidence="2">Cell division protein Fic</fullName>
    </submittedName>
</protein>
<reference evidence="2 3" key="1">
    <citation type="journal article" date="2023" name="Microbiol. Spectr.">
        <title>Symbiosis of Carpenter Bees with Uncharacterized Lactic Acid Bacteria Showing NAD Auxotrophy.</title>
        <authorList>
            <person name="Kawasaki S."/>
            <person name="Ozawa K."/>
            <person name="Mori T."/>
            <person name="Yamamoto A."/>
            <person name="Ito M."/>
            <person name="Ohkuma M."/>
            <person name="Sakamoto M."/>
            <person name="Matsutani M."/>
        </authorList>
    </citation>
    <scope>NUCLEOTIDE SEQUENCE [LARGE SCALE GENOMIC DNA]</scope>
    <source>
        <strain evidence="2 3">KimH</strain>
    </source>
</reference>
<accession>A0ABN6SFY7</accession>
<dbReference type="PANTHER" id="PTHR13504:SF40">
    <property type="entry name" value="FIDO DOMAIN-CONTAINING PROTEIN"/>
    <property type="match status" value="1"/>
</dbReference>
<dbReference type="Pfam" id="PF02661">
    <property type="entry name" value="Fic"/>
    <property type="match status" value="1"/>
</dbReference>
<dbReference type="GO" id="GO:0051301">
    <property type="term" value="P:cell division"/>
    <property type="evidence" value="ECO:0007669"/>
    <property type="project" value="UniProtKB-KW"/>
</dbReference>
<feature type="domain" description="Fido" evidence="1">
    <location>
        <begin position="148"/>
        <end position="303"/>
    </location>
</feature>
<dbReference type="InterPro" id="IPR040198">
    <property type="entry name" value="Fido_containing"/>
</dbReference>
<keyword evidence="2" id="KW-0132">Cell division</keyword>
<evidence type="ECO:0000259" key="1">
    <source>
        <dbReference type="PROSITE" id="PS51459"/>
    </source>
</evidence>
<dbReference type="Proteomes" id="UP001321748">
    <property type="component" value="Chromosome"/>
</dbReference>
<proteinExistence type="predicted"/>
<dbReference type="Gene3D" id="1.10.3290.10">
    <property type="entry name" value="Fido-like domain"/>
    <property type="match status" value="1"/>
</dbReference>
<name>A0ABN6SFY7_9BIFI</name>
<dbReference type="RefSeq" id="WP_317643188.1">
    <property type="nucleotide sequence ID" value="NZ_AP026800.1"/>
</dbReference>
<dbReference type="SUPFAM" id="SSF140931">
    <property type="entry name" value="Fic-like"/>
    <property type="match status" value="1"/>
</dbReference>
<sequence length="410" mass="45401">MLEYKTLARIFHADQSGNDVGNHEALAWQRLEADSSFRTGIVTSLGELFVAMPRFLSLRMEELLCAERQVAHLWEAMPVQVQEHYVVQAISEELLTSNQMEGVRSTRAETDAAVRAAAKESGSARGVRFGEFAKLYINLTHRKAAPPQSLEDIRRVYDAVVLGEVAEEDWPDGELFRAHDVDVHGPHGVLHQGVSGELRIGSMLTKMMDLLNDSQIPKLPAAIMGHFLFEYAHPFYDGNGRTGRYLLALSLADSLTLPTVLSLSRIIGEHKNAYYKAFVEAEDKLNCGELTFFVAAVLDFIAQGQAELIELFEVQAGQQTKAQGLCRELVQEADLPKPAASLLETLMIEHLCGIRQGMTLDEASEQLDLGKQSARAYLGQLEGAGLAQYVGRRPLRLAVSEEIAGQLRRE</sequence>